<protein>
    <submittedName>
        <fullName evidence="1">Uncharacterized protein</fullName>
    </submittedName>
</protein>
<organism evidence="1 2">
    <name type="scientific">Brachionus plicatilis</name>
    <name type="common">Marine rotifer</name>
    <name type="synonym">Brachionus muelleri</name>
    <dbReference type="NCBI Taxonomy" id="10195"/>
    <lineage>
        <taxon>Eukaryota</taxon>
        <taxon>Metazoa</taxon>
        <taxon>Spiralia</taxon>
        <taxon>Gnathifera</taxon>
        <taxon>Rotifera</taxon>
        <taxon>Eurotatoria</taxon>
        <taxon>Monogononta</taxon>
        <taxon>Pseudotrocha</taxon>
        <taxon>Ploima</taxon>
        <taxon>Brachionidae</taxon>
        <taxon>Brachionus</taxon>
    </lineage>
</organism>
<proteinExistence type="predicted"/>
<sequence length="36" mass="4303">MGMLMLLVDQYYHAEPYMRGIQLCAMKTQEKFLTFT</sequence>
<evidence type="ECO:0000313" key="2">
    <source>
        <dbReference type="Proteomes" id="UP000276133"/>
    </source>
</evidence>
<dbReference type="Proteomes" id="UP000276133">
    <property type="component" value="Unassembled WGS sequence"/>
</dbReference>
<comment type="caution">
    <text evidence="1">The sequence shown here is derived from an EMBL/GenBank/DDBJ whole genome shotgun (WGS) entry which is preliminary data.</text>
</comment>
<gene>
    <name evidence="1" type="ORF">BpHYR1_007096</name>
</gene>
<accession>A0A3M7PSQ6</accession>
<reference evidence="1 2" key="1">
    <citation type="journal article" date="2018" name="Sci. Rep.">
        <title>Genomic signatures of local adaptation to the degree of environmental predictability in rotifers.</title>
        <authorList>
            <person name="Franch-Gras L."/>
            <person name="Hahn C."/>
            <person name="Garcia-Roger E.M."/>
            <person name="Carmona M.J."/>
            <person name="Serra M."/>
            <person name="Gomez A."/>
        </authorList>
    </citation>
    <scope>NUCLEOTIDE SEQUENCE [LARGE SCALE GENOMIC DNA]</scope>
    <source>
        <strain evidence="1">HYR1</strain>
    </source>
</reference>
<keyword evidence="2" id="KW-1185">Reference proteome</keyword>
<evidence type="ECO:0000313" key="1">
    <source>
        <dbReference type="EMBL" id="RNA02187.1"/>
    </source>
</evidence>
<dbReference type="AlphaFoldDB" id="A0A3M7PSQ6"/>
<dbReference type="EMBL" id="REGN01009004">
    <property type="protein sequence ID" value="RNA02187.1"/>
    <property type="molecule type" value="Genomic_DNA"/>
</dbReference>
<name>A0A3M7PSQ6_BRAPC</name>